<protein>
    <submittedName>
        <fullName evidence="1">Uncharacterized protein</fullName>
    </submittedName>
</protein>
<keyword evidence="2" id="KW-1185">Reference proteome</keyword>
<name>A0ACD5ZBI6_AVESA</name>
<sequence length="291" mass="32414">MGHKSVVFTTQTNDDGSVRIASKEGGFWKRSSDDWILTGNVEDKNDPDALFEAVTGDGFVALRNLGNKKFCKRVDGYGKPNCLRACDDTISQYARFKLVEPVFSQEIYDVQFYLNEARIYNNGAITMESDVRTNESREVQTGTFSFTKKTGAVSTWETTVSSKTAVSEKFSANIGQTPMVLGKEVTLSSESTSSHRDTDSTHNSEERTVTQNLTIYPGEKVEAKFVATRASCDVPFSYKQKIVLTTGDVVVTVHNDGIYTGVNTYDFHITLTRSKISKVYDINNSYEEEHG</sequence>
<proteinExistence type="predicted"/>
<evidence type="ECO:0000313" key="1">
    <source>
        <dbReference type="EnsemblPlants" id="AVESA.00010b.r2.6CG1128370.1.CDS"/>
    </source>
</evidence>
<evidence type="ECO:0000313" key="2">
    <source>
        <dbReference type="Proteomes" id="UP001732700"/>
    </source>
</evidence>
<dbReference type="Proteomes" id="UP001732700">
    <property type="component" value="Chromosome 6C"/>
</dbReference>
<accession>A0ACD5ZBI6</accession>
<organism evidence="1 2">
    <name type="scientific">Avena sativa</name>
    <name type="common">Oat</name>
    <dbReference type="NCBI Taxonomy" id="4498"/>
    <lineage>
        <taxon>Eukaryota</taxon>
        <taxon>Viridiplantae</taxon>
        <taxon>Streptophyta</taxon>
        <taxon>Embryophyta</taxon>
        <taxon>Tracheophyta</taxon>
        <taxon>Spermatophyta</taxon>
        <taxon>Magnoliopsida</taxon>
        <taxon>Liliopsida</taxon>
        <taxon>Poales</taxon>
        <taxon>Poaceae</taxon>
        <taxon>BOP clade</taxon>
        <taxon>Pooideae</taxon>
        <taxon>Poodae</taxon>
        <taxon>Poeae</taxon>
        <taxon>Poeae Chloroplast Group 1 (Aveneae type)</taxon>
        <taxon>Aveninae</taxon>
        <taxon>Avena</taxon>
    </lineage>
</organism>
<dbReference type="EnsemblPlants" id="AVESA.00010b.r2.6CG1128370.1">
    <property type="protein sequence ID" value="AVESA.00010b.r2.6CG1128370.1.CDS"/>
    <property type="gene ID" value="AVESA.00010b.r2.6CG1128370"/>
</dbReference>
<reference evidence="1" key="1">
    <citation type="submission" date="2021-05" db="EMBL/GenBank/DDBJ databases">
        <authorList>
            <person name="Scholz U."/>
            <person name="Mascher M."/>
            <person name="Fiebig A."/>
        </authorList>
    </citation>
    <scope>NUCLEOTIDE SEQUENCE [LARGE SCALE GENOMIC DNA]</scope>
</reference>
<reference evidence="1" key="2">
    <citation type="submission" date="2025-09" db="UniProtKB">
        <authorList>
            <consortium name="EnsemblPlants"/>
        </authorList>
    </citation>
    <scope>IDENTIFICATION</scope>
</reference>